<evidence type="ECO:0000256" key="7">
    <source>
        <dbReference type="ARBA" id="ARBA00023160"/>
    </source>
</evidence>
<dbReference type="Proteomes" id="UP000242881">
    <property type="component" value="Unassembled WGS sequence"/>
</dbReference>
<keyword evidence="7 8" id="KW-0275">Fatty acid biosynthesis</keyword>
<comment type="catalytic activity">
    <reaction evidence="8">
        <text>apo-[ACP] + CoA = holo-[ACP] + adenosine 3',5'-bisphosphate + H(+)</text>
        <dbReference type="Rhea" id="RHEA:12068"/>
        <dbReference type="Rhea" id="RHEA-COMP:9685"/>
        <dbReference type="Rhea" id="RHEA-COMP:9690"/>
        <dbReference type="ChEBI" id="CHEBI:15378"/>
        <dbReference type="ChEBI" id="CHEBI:29999"/>
        <dbReference type="ChEBI" id="CHEBI:57287"/>
        <dbReference type="ChEBI" id="CHEBI:58343"/>
        <dbReference type="ChEBI" id="CHEBI:64479"/>
        <dbReference type="EC" id="2.7.8.7"/>
    </reaction>
</comment>
<dbReference type="InterPro" id="IPR008278">
    <property type="entry name" value="4-PPantetheinyl_Trfase_dom"/>
</dbReference>
<dbReference type="GO" id="GO:0006633">
    <property type="term" value="P:fatty acid biosynthetic process"/>
    <property type="evidence" value="ECO:0007669"/>
    <property type="project" value="UniProtKB-UniRule"/>
</dbReference>
<dbReference type="EC" id="2.7.8.7" evidence="8"/>
<name>A0A2J6WG86_9BACT</name>
<accession>A0A2J6WG86</accession>
<keyword evidence="2 8" id="KW-0808">Transferase</keyword>
<evidence type="ECO:0000256" key="3">
    <source>
        <dbReference type="ARBA" id="ARBA00022723"/>
    </source>
</evidence>
<organism evidence="10 11">
    <name type="scientific">Calditerrivibrio nitroreducens</name>
    <dbReference type="NCBI Taxonomy" id="477976"/>
    <lineage>
        <taxon>Bacteria</taxon>
        <taxon>Pseudomonadati</taxon>
        <taxon>Deferribacterota</taxon>
        <taxon>Deferribacteres</taxon>
        <taxon>Deferribacterales</taxon>
        <taxon>Calditerrivibrionaceae</taxon>
    </lineage>
</organism>
<feature type="binding site" evidence="8">
    <location>
        <position position="54"/>
    </location>
    <ligand>
        <name>Mg(2+)</name>
        <dbReference type="ChEBI" id="CHEBI:18420"/>
    </ligand>
</feature>
<protein>
    <recommendedName>
        <fullName evidence="8">Holo-[acyl-carrier-protein] synthase</fullName>
        <shortName evidence="8">Holo-ACP synthase</shortName>
        <ecNumber evidence="8">2.7.8.7</ecNumber>
    </recommendedName>
    <alternativeName>
        <fullName evidence="8">4'-phosphopantetheinyl transferase AcpS</fullName>
    </alternativeName>
</protein>
<keyword evidence="1 8" id="KW-0444">Lipid biosynthesis</keyword>
<evidence type="ECO:0000256" key="6">
    <source>
        <dbReference type="ARBA" id="ARBA00023098"/>
    </source>
</evidence>
<evidence type="ECO:0000256" key="8">
    <source>
        <dbReference type="HAMAP-Rule" id="MF_00101"/>
    </source>
</evidence>
<evidence type="ECO:0000313" key="11">
    <source>
        <dbReference type="Proteomes" id="UP000242881"/>
    </source>
</evidence>
<evidence type="ECO:0000256" key="1">
    <source>
        <dbReference type="ARBA" id="ARBA00022516"/>
    </source>
</evidence>
<dbReference type="GO" id="GO:0005737">
    <property type="term" value="C:cytoplasm"/>
    <property type="evidence" value="ECO:0007669"/>
    <property type="project" value="UniProtKB-SubCell"/>
</dbReference>
<dbReference type="NCBIfam" id="TIGR00556">
    <property type="entry name" value="pantethn_trn"/>
    <property type="match status" value="1"/>
</dbReference>
<dbReference type="NCBIfam" id="TIGR00516">
    <property type="entry name" value="acpS"/>
    <property type="match status" value="1"/>
</dbReference>
<dbReference type="GO" id="GO:0000287">
    <property type="term" value="F:magnesium ion binding"/>
    <property type="evidence" value="ECO:0007669"/>
    <property type="project" value="UniProtKB-UniRule"/>
</dbReference>
<dbReference type="HAMAP" id="MF_00101">
    <property type="entry name" value="AcpS"/>
    <property type="match status" value="1"/>
</dbReference>
<dbReference type="SUPFAM" id="SSF56214">
    <property type="entry name" value="4'-phosphopantetheinyl transferase"/>
    <property type="match status" value="1"/>
</dbReference>
<dbReference type="EMBL" id="PNIN01000077">
    <property type="protein sequence ID" value="PMP69328.1"/>
    <property type="molecule type" value="Genomic_DNA"/>
</dbReference>
<comment type="subcellular location">
    <subcellularLocation>
        <location evidence="8">Cytoplasm</location>
    </subcellularLocation>
</comment>
<dbReference type="InterPro" id="IPR037143">
    <property type="entry name" value="4-PPantetheinyl_Trfase_dom_sf"/>
</dbReference>
<dbReference type="InterPro" id="IPR004568">
    <property type="entry name" value="Ppantetheine-prot_Trfase_dom"/>
</dbReference>
<sequence length="118" mass="13533">MIGCDIVEIDRIKNAIERHGERFVNRILTQKEMEIFEKKNRSLQFFSGRFAAKESISKSFKTGIGKELSFKDIEILNGEKGDPIVFIKGARRKDIEVSISHGRDYSIAVSIIKEKEEV</sequence>
<evidence type="ECO:0000256" key="2">
    <source>
        <dbReference type="ARBA" id="ARBA00022679"/>
    </source>
</evidence>
<keyword evidence="5 8" id="KW-0460">Magnesium</keyword>
<evidence type="ECO:0000256" key="5">
    <source>
        <dbReference type="ARBA" id="ARBA00022842"/>
    </source>
</evidence>
<proteinExistence type="inferred from homology"/>
<dbReference type="Gene3D" id="3.90.470.20">
    <property type="entry name" value="4'-phosphopantetheinyl transferase domain"/>
    <property type="match status" value="1"/>
</dbReference>
<comment type="caution">
    <text evidence="10">The sequence shown here is derived from an EMBL/GenBank/DDBJ whole genome shotgun (WGS) entry which is preliminary data.</text>
</comment>
<comment type="similarity">
    <text evidence="8">Belongs to the P-Pant transferase superfamily. AcpS family.</text>
</comment>
<comment type="function">
    <text evidence="8">Transfers the 4'-phosphopantetheine moiety from coenzyme A to a Ser of acyl-carrier-protein.</text>
</comment>
<dbReference type="AlphaFoldDB" id="A0A2J6WG86"/>
<keyword evidence="6 8" id="KW-0443">Lipid metabolism</keyword>
<evidence type="ECO:0000313" key="10">
    <source>
        <dbReference type="EMBL" id="PMP69328.1"/>
    </source>
</evidence>
<feature type="binding site" evidence="8">
    <location>
        <position position="5"/>
    </location>
    <ligand>
        <name>Mg(2+)</name>
        <dbReference type="ChEBI" id="CHEBI:18420"/>
    </ligand>
</feature>
<dbReference type="GO" id="GO:0008897">
    <property type="term" value="F:holo-[acyl-carrier-protein] synthase activity"/>
    <property type="evidence" value="ECO:0007669"/>
    <property type="project" value="UniProtKB-UniRule"/>
</dbReference>
<keyword evidence="4 8" id="KW-0276">Fatty acid metabolism</keyword>
<comment type="cofactor">
    <cofactor evidence="8">
        <name>Mg(2+)</name>
        <dbReference type="ChEBI" id="CHEBI:18420"/>
    </cofactor>
</comment>
<evidence type="ECO:0000259" key="9">
    <source>
        <dbReference type="Pfam" id="PF01648"/>
    </source>
</evidence>
<keyword evidence="3 8" id="KW-0479">Metal-binding</keyword>
<dbReference type="Pfam" id="PF01648">
    <property type="entry name" value="ACPS"/>
    <property type="match status" value="1"/>
</dbReference>
<evidence type="ECO:0000256" key="4">
    <source>
        <dbReference type="ARBA" id="ARBA00022832"/>
    </source>
</evidence>
<keyword evidence="8" id="KW-0963">Cytoplasm</keyword>
<gene>
    <name evidence="8 10" type="primary">acpS</name>
    <name evidence="10" type="ORF">C0187_07440</name>
</gene>
<reference evidence="10 11" key="1">
    <citation type="submission" date="2018-01" db="EMBL/GenBank/DDBJ databases">
        <title>Metagenomic assembled genomes from two thermal pools in the Uzon Caldera, Kamchatka, Russia.</title>
        <authorList>
            <person name="Wilkins L."/>
            <person name="Ettinger C."/>
        </authorList>
    </citation>
    <scope>NUCLEOTIDE SEQUENCE [LARGE SCALE GENOMIC DNA]</scope>
    <source>
        <strain evidence="10">ZAV-05</strain>
    </source>
</reference>
<dbReference type="InterPro" id="IPR002582">
    <property type="entry name" value="ACPS"/>
</dbReference>
<feature type="domain" description="4'-phosphopantetheinyl transferase" evidence="9">
    <location>
        <begin position="2"/>
        <end position="109"/>
    </location>
</feature>